<dbReference type="STRING" id="196109.A0A136J5A4"/>
<accession>A0A136J5A4</accession>
<dbReference type="InterPro" id="IPR023214">
    <property type="entry name" value="HAD_sf"/>
</dbReference>
<gene>
    <name evidence="1" type="ORF">Micbo1qcDRAFT_162529</name>
</gene>
<protein>
    <recommendedName>
        <fullName evidence="3">HAD-like domain-containing protein</fullName>
    </recommendedName>
</protein>
<dbReference type="Proteomes" id="UP000070501">
    <property type="component" value="Unassembled WGS sequence"/>
</dbReference>
<evidence type="ECO:0000313" key="1">
    <source>
        <dbReference type="EMBL" id="KXJ92304.1"/>
    </source>
</evidence>
<dbReference type="PANTHER" id="PTHR28181:SF1">
    <property type="entry name" value="COLD TOLERANCE PROTEIN 1"/>
    <property type="match status" value="1"/>
</dbReference>
<dbReference type="PANTHER" id="PTHR28181">
    <property type="entry name" value="UPF0655 PROTEIN YCR015C"/>
    <property type="match status" value="1"/>
</dbReference>
<dbReference type="InterPro" id="IPR050849">
    <property type="entry name" value="HAD-like_hydrolase_phosphatase"/>
</dbReference>
<dbReference type="InterPro" id="IPR036412">
    <property type="entry name" value="HAD-like_sf"/>
</dbReference>
<dbReference type="OrthoDB" id="10255128at2759"/>
<dbReference type="Gene3D" id="3.40.50.1000">
    <property type="entry name" value="HAD superfamily/HAD-like"/>
    <property type="match status" value="1"/>
</dbReference>
<keyword evidence="2" id="KW-1185">Reference proteome</keyword>
<evidence type="ECO:0000313" key="2">
    <source>
        <dbReference type="Proteomes" id="UP000070501"/>
    </source>
</evidence>
<dbReference type="InParanoid" id="A0A136J5A4"/>
<sequence length="363" mass="39806">MLLRAYTSRASHLIRFTTSLRTTATAAPSQSRRTVLHHHRKIHTNTGGNMTPPSTAAPRKRRNIFLDFDGTITTQDTISELARFALSLQASRGRGTELEAAWDKVVKAYMTGYKACVDGHHTPAARRTTRDQEVEFLRQMKDSEVTSLERIRECEVFRGITPDEFRAAGRRLVEDGTIKLRPGFHEFVSRMQQQQQDEVGGEGVARDGGSGSGCKVWVLSVNWSSAFIEGACWPSRVHVIANNISSADGSVVGPELLLSPRSADHRTLTNSVDKLDAMRAALASVSAEFPGFAAETVYMGDSITDMECILAADRAIVMSDAADSTLLETLRRVGTEVRNVADGEPGGIVWASSFEEIEKQGFC</sequence>
<reference evidence="2" key="1">
    <citation type="submission" date="2016-02" db="EMBL/GenBank/DDBJ databases">
        <title>Draft genome sequence of Microdochium bolleyi, a fungal endophyte of beachgrass.</title>
        <authorList>
            <consortium name="DOE Joint Genome Institute"/>
            <person name="David A.S."/>
            <person name="May G."/>
            <person name="Haridas S."/>
            <person name="Lim J."/>
            <person name="Wang M."/>
            <person name="Labutti K."/>
            <person name="Lipzen A."/>
            <person name="Barry K."/>
            <person name="Grigoriev I.V."/>
        </authorList>
    </citation>
    <scope>NUCLEOTIDE SEQUENCE [LARGE SCALE GENOMIC DNA]</scope>
    <source>
        <strain evidence="2">J235TASD1</strain>
    </source>
</reference>
<dbReference type="EMBL" id="KQ964249">
    <property type="protein sequence ID" value="KXJ92304.1"/>
    <property type="molecule type" value="Genomic_DNA"/>
</dbReference>
<proteinExistence type="predicted"/>
<name>A0A136J5A4_9PEZI</name>
<evidence type="ECO:0008006" key="3">
    <source>
        <dbReference type="Google" id="ProtNLM"/>
    </source>
</evidence>
<dbReference type="AlphaFoldDB" id="A0A136J5A4"/>
<dbReference type="FunCoup" id="A0A136J5A4">
    <property type="interactions" value="18"/>
</dbReference>
<organism evidence="1 2">
    <name type="scientific">Microdochium bolleyi</name>
    <dbReference type="NCBI Taxonomy" id="196109"/>
    <lineage>
        <taxon>Eukaryota</taxon>
        <taxon>Fungi</taxon>
        <taxon>Dikarya</taxon>
        <taxon>Ascomycota</taxon>
        <taxon>Pezizomycotina</taxon>
        <taxon>Sordariomycetes</taxon>
        <taxon>Xylariomycetidae</taxon>
        <taxon>Xylariales</taxon>
        <taxon>Microdochiaceae</taxon>
        <taxon>Microdochium</taxon>
    </lineage>
</organism>
<dbReference type="SUPFAM" id="SSF56784">
    <property type="entry name" value="HAD-like"/>
    <property type="match status" value="1"/>
</dbReference>